<dbReference type="EMBL" id="GBXM01058536">
    <property type="protein sequence ID" value="JAH50041.1"/>
    <property type="molecule type" value="Transcribed_RNA"/>
</dbReference>
<organism evidence="1">
    <name type="scientific">Anguilla anguilla</name>
    <name type="common">European freshwater eel</name>
    <name type="synonym">Muraena anguilla</name>
    <dbReference type="NCBI Taxonomy" id="7936"/>
    <lineage>
        <taxon>Eukaryota</taxon>
        <taxon>Metazoa</taxon>
        <taxon>Chordata</taxon>
        <taxon>Craniata</taxon>
        <taxon>Vertebrata</taxon>
        <taxon>Euteleostomi</taxon>
        <taxon>Actinopterygii</taxon>
        <taxon>Neopterygii</taxon>
        <taxon>Teleostei</taxon>
        <taxon>Anguilliformes</taxon>
        <taxon>Anguillidae</taxon>
        <taxon>Anguilla</taxon>
    </lineage>
</organism>
<evidence type="ECO:0000313" key="1">
    <source>
        <dbReference type="EMBL" id="JAH50041.1"/>
    </source>
</evidence>
<proteinExistence type="predicted"/>
<reference evidence="1" key="2">
    <citation type="journal article" date="2015" name="Fish Shellfish Immunol.">
        <title>Early steps in the European eel (Anguilla anguilla)-Vibrio vulnificus interaction in the gills: Role of the RtxA13 toxin.</title>
        <authorList>
            <person name="Callol A."/>
            <person name="Pajuelo D."/>
            <person name="Ebbesson L."/>
            <person name="Teles M."/>
            <person name="MacKenzie S."/>
            <person name="Amaro C."/>
        </authorList>
    </citation>
    <scope>NUCLEOTIDE SEQUENCE</scope>
</reference>
<sequence length="19" mass="2094">MLTGQLLGKHSEAYCSVTR</sequence>
<protein>
    <submittedName>
        <fullName evidence="1">Uncharacterized protein</fullName>
    </submittedName>
</protein>
<name>A0A0E9T8S6_ANGAN</name>
<accession>A0A0E9T8S6</accession>
<dbReference type="AlphaFoldDB" id="A0A0E9T8S6"/>
<reference evidence="1" key="1">
    <citation type="submission" date="2014-11" db="EMBL/GenBank/DDBJ databases">
        <authorList>
            <person name="Amaro Gonzalez C."/>
        </authorList>
    </citation>
    <scope>NUCLEOTIDE SEQUENCE</scope>
</reference>